<dbReference type="Proteomes" id="UP000298138">
    <property type="component" value="Unassembled WGS sequence"/>
</dbReference>
<keyword evidence="2" id="KW-1185">Reference proteome</keyword>
<evidence type="ECO:0000313" key="1">
    <source>
        <dbReference type="EMBL" id="TGZ83442.1"/>
    </source>
</evidence>
<gene>
    <name evidence="1" type="ORF">EX30DRAFT_156032</name>
</gene>
<dbReference type="InParanoid" id="A0A4S2N2L9"/>
<accession>A0A4S2N2L9</accession>
<proteinExistence type="predicted"/>
<sequence>MFIIQFPLHPLLMYSLMTAKSKWLLSTGMWVEDLIHDACETLTGADGLLPSFILDLSDISITVHFTEAEMKEMKSEFPVMPAPNKMLSNILQPYFMARTVEELEALRPTPTPGVSETSDHHAEDSAAMCRWVNIVISNTCHLLLSRNNLLHMPQMEGWYNYNVWHQIIDVAFVPVPSIMLARGESVCRASSLLLNRNRTCTGPENRQRLGPKLDGIIRTVTHDYLEFGAIEAGKDFYGTGATKWIEDGAKLRGVLRDMLVRLHDMVDEESVGKLQTVGIICGGLKLQLVRCWAKKKGGAVFCQNVDRVNEYPKSFHELHKHLWYLMKTVDSARRIVEETLRVVERAGSPMTEEKFSNP</sequence>
<reference evidence="1 2" key="1">
    <citation type="submission" date="2019-04" db="EMBL/GenBank/DDBJ databases">
        <title>Comparative genomics and transcriptomics to analyze fruiting body development in filamentous ascomycetes.</title>
        <authorList>
            <consortium name="DOE Joint Genome Institute"/>
            <person name="Lutkenhaus R."/>
            <person name="Traeger S."/>
            <person name="Breuer J."/>
            <person name="Kuo A."/>
            <person name="Lipzen A."/>
            <person name="Pangilinan J."/>
            <person name="Dilworth D."/>
            <person name="Sandor L."/>
            <person name="Poggeler S."/>
            <person name="Barry K."/>
            <person name="Grigoriev I.V."/>
            <person name="Nowrousian M."/>
        </authorList>
    </citation>
    <scope>NUCLEOTIDE SEQUENCE [LARGE SCALE GENOMIC DNA]</scope>
    <source>
        <strain evidence="1 2">CBS 389.68</strain>
    </source>
</reference>
<protein>
    <submittedName>
        <fullName evidence="1">Uncharacterized protein</fullName>
    </submittedName>
</protein>
<evidence type="ECO:0000313" key="2">
    <source>
        <dbReference type="Proteomes" id="UP000298138"/>
    </source>
</evidence>
<dbReference type="EMBL" id="ML220114">
    <property type="protein sequence ID" value="TGZ83442.1"/>
    <property type="molecule type" value="Genomic_DNA"/>
</dbReference>
<dbReference type="OrthoDB" id="5361794at2759"/>
<organism evidence="1 2">
    <name type="scientific">Ascodesmis nigricans</name>
    <dbReference type="NCBI Taxonomy" id="341454"/>
    <lineage>
        <taxon>Eukaryota</taxon>
        <taxon>Fungi</taxon>
        <taxon>Dikarya</taxon>
        <taxon>Ascomycota</taxon>
        <taxon>Pezizomycotina</taxon>
        <taxon>Pezizomycetes</taxon>
        <taxon>Pezizales</taxon>
        <taxon>Ascodesmidaceae</taxon>
        <taxon>Ascodesmis</taxon>
    </lineage>
</organism>
<dbReference type="AlphaFoldDB" id="A0A4S2N2L9"/>
<name>A0A4S2N2L9_9PEZI</name>